<dbReference type="AlphaFoldDB" id="A0ABC9ZMA1"/>
<accession>A0ABC9ZMA1</accession>
<name>A0ABC9ZMA1_CORST</name>
<evidence type="ECO:0000313" key="4">
    <source>
        <dbReference type="Proteomes" id="UP000315234"/>
    </source>
</evidence>
<dbReference type="EMBL" id="BJLD01000001">
    <property type="protein sequence ID" value="GEA43061.1"/>
    <property type="molecule type" value="Genomic_DNA"/>
</dbReference>
<organism evidence="2 4">
    <name type="scientific">Corynebacterium striatum</name>
    <dbReference type="NCBI Taxonomy" id="43770"/>
    <lineage>
        <taxon>Bacteria</taxon>
        <taxon>Bacillati</taxon>
        <taxon>Actinomycetota</taxon>
        <taxon>Actinomycetes</taxon>
        <taxon>Mycobacteriales</taxon>
        <taxon>Corynebacteriaceae</taxon>
        <taxon>Corynebacterium</taxon>
    </lineage>
</organism>
<evidence type="ECO:0000313" key="2">
    <source>
        <dbReference type="EMBL" id="GEA43061.1"/>
    </source>
</evidence>
<comment type="caution">
    <text evidence="2">The sequence shown here is derived from an EMBL/GenBank/DDBJ whole genome shotgun (WGS) entry which is preliminary data.</text>
</comment>
<gene>
    <name evidence="2" type="ORF">Cst04h_12310</name>
    <name evidence="3" type="ORF">Cst04h_27920</name>
</gene>
<sequence length="150" mass="16632">MPGYMNSRETVGAILCAMTNPFANNPFEEPLADAPGNPFADAAKPQPAQSFQPAPVDEPSEVVPAQTKTNEPEPAEADGKVYPFSWWKAGLSAFFLLVGFNDFSADPGTSLFFIIPSAWYLLMSAIYRNELHKRRWLLVWAVAFACRIIF</sequence>
<dbReference type="EMBL" id="BJLD01000011">
    <property type="protein sequence ID" value="GEA44622.1"/>
    <property type="molecule type" value="Genomic_DNA"/>
</dbReference>
<evidence type="ECO:0000256" key="1">
    <source>
        <dbReference type="SAM" id="MobiDB-lite"/>
    </source>
</evidence>
<reference evidence="2 4" key="1">
    <citation type="submission" date="2019-06" db="EMBL/GenBank/DDBJ databases">
        <title>Draft genome sequence of Corynebacterium striatum NBRC 15291.</title>
        <authorList>
            <person name="Miura T."/>
            <person name="Furukawa M."/>
            <person name="Shimamura M."/>
            <person name="Ohyama Y."/>
            <person name="Yamazoe A."/>
            <person name="Kawasaki H."/>
        </authorList>
    </citation>
    <scope>NUCLEOTIDE SEQUENCE [LARGE SCALE GENOMIC DNA]</scope>
    <source>
        <strain evidence="2 4">NBRC 15291</strain>
    </source>
</reference>
<feature type="region of interest" description="Disordered" evidence="1">
    <location>
        <begin position="27"/>
        <end position="76"/>
    </location>
</feature>
<evidence type="ECO:0000313" key="3">
    <source>
        <dbReference type="EMBL" id="GEA44622.1"/>
    </source>
</evidence>
<protein>
    <submittedName>
        <fullName evidence="2">Uncharacterized protein</fullName>
    </submittedName>
</protein>
<dbReference type="Proteomes" id="UP000315234">
    <property type="component" value="Unassembled WGS sequence"/>
</dbReference>
<proteinExistence type="predicted"/>